<organism evidence="1 2">
    <name type="scientific">Veillonella atypica</name>
    <dbReference type="NCBI Taxonomy" id="39777"/>
    <lineage>
        <taxon>Bacteria</taxon>
        <taxon>Bacillati</taxon>
        <taxon>Bacillota</taxon>
        <taxon>Negativicutes</taxon>
        <taxon>Veillonellales</taxon>
        <taxon>Veillonellaceae</taxon>
        <taxon>Veillonella</taxon>
    </lineage>
</organism>
<gene>
    <name evidence="1" type="ORF">QP520_00650</name>
</gene>
<comment type="caution">
    <text evidence="1">The sequence shown here is derived from an EMBL/GenBank/DDBJ whole genome shotgun (WGS) entry which is preliminary data.</text>
</comment>
<dbReference type="InterPro" id="IPR051917">
    <property type="entry name" value="Transposase-Integrase"/>
</dbReference>
<protein>
    <submittedName>
        <fullName evidence="1">IS30 family transposase</fullName>
    </submittedName>
</protein>
<dbReference type="GO" id="GO:0004803">
    <property type="term" value="F:transposase activity"/>
    <property type="evidence" value="ECO:0007669"/>
    <property type="project" value="TreeGrafter"/>
</dbReference>
<dbReference type="AlphaFoldDB" id="A0AAJ1V4Q6"/>
<sequence length="116" mass="13356">MGESLELRDATVETRKEFCHWELDTVRGTKDKTDDVLVTLLERKSRLYIALRCLSAHTCDVKETLEAWLTTFRKNVELGAICKTITVDNGLEFALISELEDEILSIYFAHPYSAWD</sequence>
<dbReference type="GO" id="GO:0032196">
    <property type="term" value="P:transposition"/>
    <property type="evidence" value="ECO:0007669"/>
    <property type="project" value="TreeGrafter"/>
</dbReference>
<evidence type="ECO:0000313" key="2">
    <source>
        <dbReference type="Proteomes" id="UP001236274"/>
    </source>
</evidence>
<dbReference type="NCBIfam" id="NF033563">
    <property type="entry name" value="transpos_IS30"/>
    <property type="match status" value="1"/>
</dbReference>
<name>A0AAJ1V4Q6_9FIRM</name>
<dbReference type="EMBL" id="JASORJ010000001">
    <property type="protein sequence ID" value="MDK7356142.1"/>
    <property type="molecule type" value="Genomic_DNA"/>
</dbReference>
<evidence type="ECO:0000313" key="1">
    <source>
        <dbReference type="EMBL" id="MDK7356142.1"/>
    </source>
</evidence>
<dbReference type="PANTHER" id="PTHR10948">
    <property type="entry name" value="TRANSPOSASE"/>
    <property type="match status" value="1"/>
</dbReference>
<accession>A0AAJ1V4Q6</accession>
<dbReference type="InterPro" id="IPR053392">
    <property type="entry name" value="Transposase_IS30-like"/>
</dbReference>
<dbReference type="Proteomes" id="UP001236274">
    <property type="component" value="Unassembled WGS sequence"/>
</dbReference>
<dbReference type="PANTHER" id="PTHR10948:SF23">
    <property type="entry name" value="TRANSPOSASE INSI FOR INSERTION SEQUENCE ELEMENT IS30A-RELATED"/>
    <property type="match status" value="1"/>
</dbReference>
<proteinExistence type="predicted"/>
<dbReference type="GO" id="GO:0005829">
    <property type="term" value="C:cytosol"/>
    <property type="evidence" value="ECO:0007669"/>
    <property type="project" value="TreeGrafter"/>
</dbReference>
<reference evidence="1" key="1">
    <citation type="submission" date="2023-05" db="EMBL/GenBank/DDBJ databases">
        <title>Cataloging the Phylogenetic Diversity of Human Bladder Bacteria.</title>
        <authorList>
            <person name="Du J."/>
        </authorList>
    </citation>
    <scope>NUCLEOTIDE SEQUENCE</scope>
    <source>
        <strain evidence="1">UMB10101</strain>
    </source>
</reference>